<dbReference type="OrthoDB" id="5375821at2759"/>
<dbReference type="EMBL" id="JAPQKL010000006">
    <property type="protein sequence ID" value="KAJ5125074.1"/>
    <property type="molecule type" value="Genomic_DNA"/>
</dbReference>
<evidence type="ECO:0000313" key="1">
    <source>
        <dbReference type="EMBL" id="KAJ5125074.1"/>
    </source>
</evidence>
<reference evidence="1" key="1">
    <citation type="submission" date="2022-11" db="EMBL/GenBank/DDBJ databases">
        <authorList>
            <person name="Petersen C."/>
        </authorList>
    </citation>
    <scope>NUCLEOTIDE SEQUENCE</scope>
    <source>
        <strain evidence="1">IBT 22155</strain>
    </source>
</reference>
<dbReference type="RefSeq" id="XP_056519473.1">
    <property type="nucleotide sequence ID" value="XM_056669643.1"/>
</dbReference>
<evidence type="ECO:0000313" key="2">
    <source>
        <dbReference type="Proteomes" id="UP001149079"/>
    </source>
</evidence>
<reference evidence="1" key="2">
    <citation type="journal article" date="2023" name="IMA Fungus">
        <title>Comparative genomic study of the Penicillium genus elucidates a diverse pangenome and 15 lateral gene transfer events.</title>
        <authorList>
            <person name="Petersen C."/>
            <person name="Sorensen T."/>
            <person name="Nielsen M.R."/>
            <person name="Sondergaard T.E."/>
            <person name="Sorensen J.L."/>
            <person name="Fitzpatrick D.A."/>
            <person name="Frisvad J.C."/>
            <person name="Nielsen K.L."/>
        </authorList>
    </citation>
    <scope>NUCLEOTIDE SEQUENCE</scope>
    <source>
        <strain evidence="1">IBT 22155</strain>
    </source>
</reference>
<dbReference type="AlphaFoldDB" id="A0A9W9GP47"/>
<accession>A0A9W9GP47</accession>
<dbReference type="Proteomes" id="UP001149079">
    <property type="component" value="Unassembled WGS sequence"/>
</dbReference>
<dbReference type="GeneID" id="81408813"/>
<sequence>MIQRHGVCPIAAQFEVMVLFANIRTCMQGRNVISDRYGLAPPSVEEYLGLDRPFGEIDTLEECIIRTSTAILDWIQQNRQESINQKELNQLKQEVQGLRDGIDGINQEV</sequence>
<keyword evidence="2" id="KW-1185">Reference proteome</keyword>
<protein>
    <submittedName>
        <fullName evidence="1">Uncharacterized protein</fullName>
    </submittedName>
</protein>
<proteinExistence type="predicted"/>
<name>A0A9W9GP47_9EURO</name>
<organism evidence="1 2">
    <name type="scientific">Penicillium bovifimosum</name>
    <dbReference type="NCBI Taxonomy" id="126998"/>
    <lineage>
        <taxon>Eukaryota</taxon>
        <taxon>Fungi</taxon>
        <taxon>Dikarya</taxon>
        <taxon>Ascomycota</taxon>
        <taxon>Pezizomycotina</taxon>
        <taxon>Eurotiomycetes</taxon>
        <taxon>Eurotiomycetidae</taxon>
        <taxon>Eurotiales</taxon>
        <taxon>Aspergillaceae</taxon>
        <taxon>Penicillium</taxon>
    </lineage>
</organism>
<comment type="caution">
    <text evidence="1">The sequence shown here is derived from an EMBL/GenBank/DDBJ whole genome shotgun (WGS) entry which is preliminary data.</text>
</comment>
<gene>
    <name evidence="1" type="ORF">N7515_008899</name>
</gene>